<evidence type="ECO:0000259" key="15">
    <source>
        <dbReference type="Pfam" id="PF07715"/>
    </source>
</evidence>
<organism evidence="16 17">
    <name type="scientific">Paracoccus homiensis</name>
    <dbReference type="NCBI Taxonomy" id="364199"/>
    <lineage>
        <taxon>Bacteria</taxon>
        <taxon>Pseudomonadati</taxon>
        <taxon>Pseudomonadota</taxon>
        <taxon>Alphaproteobacteria</taxon>
        <taxon>Rhodobacterales</taxon>
        <taxon>Paracoccaceae</taxon>
        <taxon>Paracoccus</taxon>
    </lineage>
</organism>
<dbReference type="GO" id="GO:0044718">
    <property type="term" value="P:siderophore transmembrane transport"/>
    <property type="evidence" value="ECO:0007669"/>
    <property type="project" value="TreeGrafter"/>
</dbReference>
<accession>A0A1I0EMD7</accession>
<feature type="domain" description="TonB-dependent receptor-like beta-barrel" evidence="14">
    <location>
        <begin position="184"/>
        <end position="621"/>
    </location>
</feature>
<feature type="domain" description="TonB-dependent receptor plug" evidence="15">
    <location>
        <begin position="57"/>
        <end position="152"/>
    </location>
</feature>
<keyword evidence="9 10" id="KW-0998">Cell outer membrane</keyword>
<evidence type="ECO:0000256" key="13">
    <source>
        <dbReference type="SAM" id="SignalP"/>
    </source>
</evidence>
<keyword evidence="7 12" id="KW-0798">TonB box</keyword>
<dbReference type="EMBL" id="FOHO01000005">
    <property type="protein sequence ID" value="SET46553.1"/>
    <property type="molecule type" value="Genomic_DNA"/>
</dbReference>
<evidence type="ECO:0000256" key="11">
    <source>
        <dbReference type="PROSITE-ProRule" id="PRU10144"/>
    </source>
</evidence>
<feature type="short sequence motif" description="TonB C-terminal box" evidence="11">
    <location>
        <begin position="641"/>
        <end position="658"/>
    </location>
</feature>
<dbReference type="InterPro" id="IPR010917">
    <property type="entry name" value="TonB_rcpt_CS"/>
</dbReference>
<evidence type="ECO:0000256" key="3">
    <source>
        <dbReference type="ARBA" id="ARBA00022448"/>
    </source>
</evidence>
<evidence type="ECO:0000256" key="5">
    <source>
        <dbReference type="ARBA" id="ARBA00022692"/>
    </source>
</evidence>
<evidence type="ECO:0000313" key="17">
    <source>
        <dbReference type="Proteomes" id="UP000199180"/>
    </source>
</evidence>
<dbReference type="GO" id="GO:0009279">
    <property type="term" value="C:cell outer membrane"/>
    <property type="evidence" value="ECO:0007669"/>
    <property type="project" value="UniProtKB-SubCell"/>
</dbReference>
<evidence type="ECO:0000256" key="9">
    <source>
        <dbReference type="ARBA" id="ARBA00023237"/>
    </source>
</evidence>
<dbReference type="Proteomes" id="UP000199180">
    <property type="component" value="Unassembled WGS sequence"/>
</dbReference>
<keyword evidence="4 10" id="KW-1134">Transmembrane beta strand</keyword>
<evidence type="ECO:0000256" key="10">
    <source>
        <dbReference type="PROSITE-ProRule" id="PRU01360"/>
    </source>
</evidence>
<keyword evidence="8 10" id="KW-0472">Membrane</keyword>
<proteinExistence type="inferred from homology"/>
<dbReference type="InterPro" id="IPR037066">
    <property type="entry name" value="Plug_dom_sf"/>
</dbReference>
<feature type="chain" id="PRO_5011548840" evidence="13">
    <location>
        <begin position="24"/>
        <end position="658"/>
    </location>
</feature>
<dbReference type="InterPro" id="IPR039426">
    <property type="entry name" value="TonB-dep_rcpt-like"/>
</dbReference>
<evidence type="ECO:0000313" key="16">
    <source>
        <dbReference type="EMBL" id="SET46553.1"/>
    </source>
</evidence>
<dbReference type="PROSITE" id="PS01156">
    <property type="entry name" value="TONB_DEPENDENT_REC_2"/>
    <property type="match status" value="1"/>
</dbReference>
<dbReference type="InterPro" id="IPR036942">
    <property type="entry name" value="Beta-barrel_TonB_sf"/>
</dbReference>
<evidence type="ECO:0000256" key="2">
    <source>
        <dbReference type="ARBA" id="ARBA00009810"/>
    </source>
</evidence>
<keyword evidence="16" id="KW-0675">Receptor</keyword>
<dbReference type="OrthoDB" id="9760494at2"/>
<dbReference type="Gene3D" id="2.40.170.20">
    <property type="entry name" value="TonB-dependent receptor, beta-barrel domain"/>
    <property type="match status" value="1"/>
</dbReference>
<reference evidence="16 17" key="1">
    <citation type="submission" date="2016-10" db="EMBL/GenBank/DDBJ databases">
        <authorList>
            <person name="de Groot N.N."/>
        </authorList>
    </citation>
    <scope>NUCLEOTIDE SEQUENCE [LARGE SCALE GENOMIC DNA]</scope>
    <source>
        <strain evidence="16 17">DSM 17862</strain>
    </source>
</reference>
<dbReference type="Pfam" id="PF00593">
    <property type="entry name" value="TonB_dep_Rec_b-barrel"/>
    <property type="match status" value="1"/>
</dbReference>
<dbReference type="PANTHER" id="PTHR30069:SF41">
    <property type="entry name" value="HEME_HEMOPEXIN UTILIZATION PROTEIN C"/>
    <property type="match status" value="1"/>
</dbReference>
<comment type="similarity">
    <text evidence="2 10 12">Belongs to the TonB-dependent receptor family.</text>
</comment>
<dbReference type="PANTHER" id="PTHR30069">
    <property type="entry name" value="TONB-DEPENDENT OUTER MEMBRANE RECEPTOR"/>
    <property type="match status" value="1"/>
</dbReference>
<name>A0A1I0EMD7_9RHOB</name>
<dbReference type="InterPro" id="IPR000531">
    <property type="entry name" value="Beta-barrel_TonB"/>
</dbReference>
<dbReference type="PROSITE" id="PS52016">
    <property type="entry name" value="TONB_DEPENDENT_REC_3"/>
    <property type="match status" value="1"/>
</dbReference>
<comment type="subcellular location">
    <subcellularLocation>
        <location evidence="1 10">Cell outer membrane</location>
        <topology evidence="1 10">Multi-pass membrane protein</topology>
    </subcellularLocation>
</comment>
<protein>
    <submittedName>
        <fullName evidence="16">Hemoglobin/transferrin/lactoferrin receptor protein</fullName>
    </submittedName>
</protein>
<dbReference type="InterPro" id="IPR012910">
    <property type="entry name" value="Plug_dom"/>
</dbReference>
<dbReference type="AlphaFoldDB" id="A0A1I0EMD7"/>
<dbReference type="SUPFAM" id="SSF56935">
    <property type="entry name" value="Porins"/>
    <property type="match status" value="1"/>
</dbReference>
<dbReference type="STRING" id="364199.SAMN04489858_105222"/>
<dbReference type="GO" id="GO:0015344">
    <property type="term" value="F:siderophore uptake transmembrane transporter activity"/>
    <property type="evidence" value="ECO:0007669"/>
    <property type="project" value="TreeGrafter"/>
</dbReference>
<gene>
    <name evidence="16" type="ORF">SAMN04489858_105222</name>
</gene>
<evidence type="ECO:0000259" key="14">
    <source>
        <dbReference type="Pfam" id="PF00593"/>
    </source>
</evidence>
<dbReference type="Pfam" id="PF07715">
    <property type="entry name" value="Plug"/>
    <property type="match status" value="1"/>
</dbReference>
<keyword evidence="5 10" id="KW-0812">Transmembrane</keyword>
<keyword evidence="17" id="KW-1185">Reference proteome</keyword>
<dbReference type="RefSeq" id="WP_090734351.1">
    <property type="nucleotide sequence ID" value="NZ_FOHO01000005.1"/>
</dbReference>
<evidence type="ECO:0000256" key="7">
    <source>
        <dbReference type="ARBA" id="ARBA00023077"/>
    </source>
</evidence>
<feature type="signal peptide" evidence="13">
    <location>
        <begin position="1"/>
        <end position="23"/>
    </location>
</feature>
<keyword evidence="6 13" id="KW-0732">Signal</keyword>
<evidence type="ECO:0000256" key="8">
    <source>
        <dbReference type="ARBA" id="ARBA00023136"/>
    </source>
</evidence>
<dbReference type="Gene3D" id="2.170.130.10">
    <property type="entry name" value="TonB-dependent receptor, plug domain"/>
    <property type="match status" value="1"/>
</dbReference>
<evidence type="ECO:0000256" key="6">
    <source>
        <dbReference type="ARBA" id="ARBA00022729"/>
    </source>
</evidence>
<keyword evidence="3 10" id="KW-0813">Transport</keyword>
<sequence length="658" mass="70339">MQRLSFPAMTGVSLIAMATALQAQDATISQTPGTVVLDPITLVSDGQESTEATGGVTLTQADLQALKPADVSELFSRDSAVNVAAGTGPAKRIYVLGLEQSNLAVTVDGVPQFKDSWHHGGSSFVDPAFLKRVEVEAGAAGADAGFAAAAGAVRYETLGARELLTDGRTQGGRASLSYGSNGRGVTASLAGYGVYDGFDWFAMVNTAQGDNYDDGDGNEIPGSEASNVTGIVKLGYEFEGHRVELAYEHSEDDADRPVRMNMNLEDAVYPLKLTRDTLSLTYTETAPSAMWDPELSIYLARQEYARTNFLEGRAGGDFSFDATTVGGVAKNRFDVGVGTVTAGLDWAYNDYSIDNFGDTDVPVHELETMQAGAFVQGRFEFANGIRLSTGGRLDAHRFSDWTGDRRSDTGASVNATIAYEFAPGYEVFAGASRTWLGYDLGEYGYLHARDSSTVTADGFEPATAKNYKLGLNASQGNWTGNVTLFDTRLDGLANAYYPTLDNSEEYRSKGFTLSGNYSWGSGRIGASITKADVSYDGDDLAPVGGEATPFGTVATLFIDQDIPQYNLAVGASVELADRLSGDYITDSGFAEAPGYAVVNAYAEWSPAQYQDVVVRLGVENLLDKAYYERSTYGRNLDRDVTPLYAPGRTVTLGVSMDF</sequence>
<evidence type="ECO:0000256" key="1">
    <source>
        <dbReference type="ARBA" id="ARBA00004571"/>
    </source>
</evidence>
<evidence type="ECO:0000256" key="4">
    <source>
        <dbReference type="ARBA" id="ARBA00022452"/>
    </source>
</evidence>
<evidence type="ECO:0000256" key="12">
    <source>
        <dbReference type="RuleBase" id="RU003357"/>
    </source>
</evidence>